<dbReference type="Gene3D" id="1.20.1050.10">
    <property type="match status" value="1"/>
</dbReference>
<organism evidence="4 5">
    <name type="scientific">Apatococcus lobatus</name>
    <dbReference type="NCBI Taxonomy" id="904363"/>
    <lineage>
        <taxon>Eukaryota</taxon>
        <taxon>Viridiplantae</taxon>
        <taxon>Chlorophyta</taxon>
        <taxon>core chlorophytes</taxon>
        <taxon>Trebouxiophyceae</taxon>
        <taxon>Chlorellales</taxon>
        <taxon>Chlorellaceae</taxon>
        <taxon>Apatococcus</taxon>
    </lineage>
</organism>
<dbReference type="SFLD" id="SFLDS00019">
    <property type="entry name" value="Glutathione_Transferase_(cytos"/>
    <property type="match status" value="1"/>
</dbReference>
<sequence length="258" mass="29209">MTSRASANGEHVSRAQAQPIEFYDFAPSPGVCPYAQRAWLTFLELDLPYEHKLIEPSNRGEEFLSVYRTITQDPEANGKVPTIIDGNFKLTESAVVVEYLDNKYGKPGQRLLPEDPEEHALVKLFTELFTTLFNSVIFTVLRADTRESLAEAHKQFDKNLKKLDDYIKANGKDDGGDYFLGSRYSYAEVLTTPFLRRAAVILPHLKEYSPVEAAERLGLDRLSRWYKAALARPSSQQSGPSDEQLQNSWGKFNTPLKD</sequence>
<evidence type="ECO:0000259" key="3">
    <source>
        <dbReference type="PROSITE" id="PS50405"/>
    </source>
</evidence>
<dbReference type="Gene3D" id="3.40.30.10">
    <property type="entry name" value="Glutaredoxin"/>
    <property type="match status" value="1"/>
</dbReference>
<reference evidence="4 5" key="1">
    <citation type="journal article" date="2024" name="Nat. Commun.">
        <title>Phylogenomics reveals the evolutionary origins of lichenization in chlorophyte algae.</title>
        <authorList>
            <person name="Puginier C."/>
            <person name="Libourel C."/>
            <person name="Otte J."/>
            <person name="Skaloud P."/>
            <person name="Haon M."/>
            <person name="Grisel S."/>
            <person name="Petersen M."/>
            <person name="Berrin J.G."/>
            <person name="Delaux P.M."/>
            <person name="Dal Grande F."/>
            <person name="Keller J."/>
        </authorList>
    </citation>
    <scope>NUCLEOTIDE SEQUENCE [LARGE SCALE GENOMIC DNA]</scope>
    <source>
        <strain evidence="4 5">SAG 2145</strain>
    </source>
</reference>
<dbReference type="Pfam" id="PF13410">
    <property type="entry name" value="GST_C_2"/>
    <property type="match status" value="1"/>
</dbReference>
<dbReference type="InterPro" id="IPR036249">
    <property type="entry name" value="Thioredoxin-like_sf"/>
</dbReference>
<dbReference type="SUPFAM" id="SSF47616">
    <property type="entry name" value="GST C-terminal domain-like"/>
    <property type="match status" value="1"/>
</dbReference>
<dbReference type="SUPFAM" id="SSF52833">
    <property type="entry name" value="Thioredoxin-like"/>
    <property type="match status" value="1"/>
</dbReference>
<dbReference type="Pfam" id="PF13417">
    <property type="entry name" value="GST_N_3"/>
    <property type="match status" value="1"/>
</dbReference>
<proteinExistence type="predicted"/>
<comment type="caution">
    <text evidence="4">The sequence shown here is derived from an EMBL/GenBank/DDBJ whole genome shotgun (WGS) entry which is preliminary data.</text>
</comment>
<dbReference type="PANTHER" id="PTHR43968">
    <property type="match status" value="1"/>
</dbReference>
<evidence type="ECO:0000259" key="2">
    <source>
        <dbReference type="PROSITE" id="PS50404"/>
    </source>
</evidence>
<feature type="region of interest" description="Disordered" evidence="1">
    <location>
        <begin position="231"/>
        <end position="258"/>
    </location>
</feature>
<dbReference type="EMBL" id="JALJOS010000005">
    <property type="protein sequence ID" value="KAK9838897.1"/>
    <property type="molecule type" value="Genomic_DNA"/>
</dbReference>
<accession>A0AAW1RZ65</accession>
<dbReference type="CDD" id="cd00299">
    <property type="entry name" value="GST_C_family"/>
    <property type="match status" value="1"/>
</dbReference>
<dbReference type="PROSITE" id="PS50404">
    <property type="entry name" value="GST_NTER"/>
    <property type="match status" value="1"/>
</dbReference>
<dbReference type="AlphaFoldDB" id="A0AAW1RZ65"/>
<feature type="domain" description="GST C-terminal" evidence="3">
    <location>
        <begin position="115"/>
        <end position="256"/>
    </location>
</feature>
<dbReference type="InterPro" id="IPR010987">
    <property type="entry name" value="Glutathione-S-Trfase_C-like"/>
</dbReference>
<feature type="compositionally biased region" description="Polar residues" evidence="1">
    <location>
        <begin position="233"/>
        <end position="251"/>
    </location>
</feature>
<dbReference type="SFLD" id="SFLDG00358">
    <property type="entry name" value="Main_(cytGST)"/>
    <property type="match status" value="1"/>
</dbReference>
<keyword evidence="5" id="KW-1185">Reference proteome</keyword>
<name>A0AAW1RZ65_9CHLO</name>
<dbReference type="InterPro" id="IPR040079">
    <property type="entry name" value="Glutathione_S-Trfase"/>
</dbReference>
<evidence type="ECO:0000313" key="5">
    <source>
        <dbReference type="Proteomes" id="UP001438707"/>
    </source>
</evidence>
<dbReference type="CDD" id="cd00570">
    <property type="entry name" value="GST_N_family"/>
    <property type="match status" value="1"/>
</dbReference>
<gene>
    <name evidence="4" type="ORF">WJX74_005465</name>
</gene>
<evidence type="ECO:0000313" key="4">
    <source>
        <dbReference type="EMBL" id="KAK9838897.1"/>
    </source>
</evidence>
<dbReference type="Proteomes" id="UP001438707">
    <property type="component" value="Unassembled WGS sequence"/>
</dbReference>
<feature type="domain" description="GST N-terminal" evidence="2">
    <location>
        <begin position="22"/>
        <end position="108"/>
    </location>
</feature>
<dbReference type="InterPro" id="IPR004045">
    <property type="entry name" value="Glutathione_S-Trfase_N"/>
</dbReference>
<dbReference type="PROSITE" id="PS50405">
    <property type="entry name" value="GST_CTER"/>
    <property type="match status" value="1"/>
</dbReference>
<dbReference type="GO" id="GO:0005737">
    <property type="term" value="C:cytoplasm"/>
    <property type="evidence" value="ECO:0007669"/>
    <property type="project" value="TreeGrafter"/>
</dbReference>
<dbReference type="PANTHER" id="PTHR43968:SF6">
    <property type="entry name" value="GLUTATHIONE S-TRANSFERASE OMEGA"/>
    <property type="match status" value="1"/>
</dbReference>
<dbReference type="InterPro" id="IPR050983">
    <property type="entry name" value="GST_Omega/HSP26"/>
</dbReference>
<dbReference type="InterPro" id="IPR036282">
    <property type="entry name" value="Glutathione-S-Trfase_C_sf"/>
</dbReference>
<evidence type="ECO:0008006" key="6">
    <source>
        <dbReference type="Google" id="ProtNLM"/>
    </source>
</evidence>
<evidence type="ECO:0000256" key="1">
    <source>
        <dbReference type="SAM" id="MobiDB-lite"/>
    </source>
</evidence>
<protein>
    <recommendedName>
        <fullName evidence="6">Glutathione S-transferase</fullName>
    </recommendedName>
</protein>